<feature type="domain" description="Resolvase/invertase-type recombinase catalytic" evidence="1">
    <location>
        <begin position="15"/>
        <end position="166"/>
    </location>
</feature>
<proteinExistence type="predicted"/>
<dbReference type="InterPro" id="IPR050639">
    <property type="entry name" value="SSR_resolvase"/>
</dbReference>
<dbReference type="CDD" id="cd00338">
    <property type="entry name" value="Ser_Recombinase"/>
    <property type="match status" value="1"/>
</dbReference>
<comment type="caution">
    <text evidence="3">The sequence shown here is derived from an EMBL/GenBank/DDBJ whole genome shotgun (WGS) entry which is preliminary data.</text>
</comment>
<dbReference type="Gene3D" id="3.40.50.1390">
    <property type="entry name" value="Resolvase, N-terminal catalytic domain"/>
    <property type="match status" value="1"/>
</dbReference>
<dbReference type="InterPro" id="IPR011109">
    <property type="entry name" value="DNA_bind_recombinase_dom"/>
</dbReference>
<sequence length="706" mass="80358">MKESLKVQPHHLERGAYLYIRQSSMRQVVENVESTKRQYALRGRATALGWRDEQIIVVDNDQGESGASAAWREGFQRLVSDVGMGRAGIVMGLEVSRLARNNADWQRLLEICALADTLILDEDGVYDPTSFNDRLLLGLKGTMSEAELHVIKARLRGGILNKVRRGEYRCTLPTGLIYDQSGNVTLDPDTQVSETIAHFFDTFSRVGSACQTVKAFRKEGLLFPSRLRNSQRTVFRPLTASTAIRVLNNPRYAGCYVYGRRRYRRAIDGKKTVQRKRDHDDWLACIPNAHPGYISWERFQENLKILETNGRGYEVARASPPREGTALLQGRAVCGLCGKHFRIRYTARRGRLDAWYVCDRAHGYRGEPNCQSIAGPPIDNAIGMLIAEQMTPAAVELTLEIRREIEVRYEEADRLRCRAIERAQIEADLAQRRFMLVDPNNRLVADTLEGEWNEKLRVLAKAREDRERAREQDQLILDEAVRKRLIAMTVDFNKLWADPDTPDRERKRLLAHLIEDATLIKMPAEGTTKIHVRFKGGKIQTLSTMSPKSSAQQVKTPPGIVELVDKLLDKHIYSEIAELLNEQGYRPGGSARRGRHDARFTALLVAYLVHRYGLRSRYDRLRDRGMLTKREAAARLNIHETTLARWAEHGLVARHAYNAHYCLYEIPASNLPRKQCSRWNRLVDRAAAFKTATVPKPSTEAEGAVV</sequence>
<dbReference type="SUPFAM" id="SSF53041">
    <property type="entry name" value="Resolvase-like"/>
    <property type="match status" value="1"/>
</dbReference>
<dbReference type="Pfam" id="PF00239">
    <property type="entry name" value="Resolvase"/>
    <property type="match status" value="1"/>
</dbReference>
<dbReference type="PANTHER" id="PTHR30461">
    <property type="entry name" value="DNA-INVERTASE FROM LAMBDOID PROPHAGE"/>
    <property type="match status" value="1"/>
</dbReference>
<name>A0A5S4VTI4_9BRAD</name>
<dbReference type="GO" id="GO:0000150">
    <property type="term" value="F:DNA strand exchange activity"/>
    <property type="evidence" value="ECO:0007669"/>
    <property type="project" value="InterPro"/>
</dbReference>
<protein>
    <submittedName>
        <fullName evidence="3">Recombinase family protein</fullName>
    </submittedName>
</protein>
<dbReference type="InterPro" id="IPR036162">
    <property type="entry name" value="Resolvase-like_N_sf"/>
</dbReference>
<dbReference type="Pfam" id="PF13408">
    <property type="entry name" value="Zn_ribbon_recom"/>
    <property type="match status" value="1"/>
</dbReference>
<dbReference type="GO" id="GO:0003677">
    <property type="term" value="F:DNA binding"/>
    <property type="evidence" value="ECO:0007669"/>
    <property type="project" value="InterPro"/>
</dbReference>
<dbReference type="RefSeq" id="WP_148756637.1">
    <property type="nucleotide sequence ID" value="NZ_VSSR01000132.1"/>
</dbReference>
<dbReference type="OrthoDB" id="7475655at2"/>
<dbReference type="InterPro" id="IPR006119">
    <property type="entry name" value="Resolv_N"/>
</dbReference>
<accession>A0A5S4VTI4</accession>
<dbReference type="AlphaFoldDB" id="A0A5S4VTI4"/>
<dbReference type="EMBL" id="VSSR01000132">
    <property type="protein sequence ID" value="TYL70487.1"/>
    <property type="molecule type" value="Genomic_DNA"/>
</dbReference>
<gene>
    <name evidence="3" type="ORF">FXB38_41520</name>
</gene>
<dbReference type="Gene3D" id="3.90.1750.20">
    <property type="entry name" value="Putative Large Serine Recombinase, Chain B, Domain 2"/>
    <property type="match status" value="1"/>
</dbReference>
<dbReference type="PROSITE" id="PS51736">
    <property type="entry name" value="RECOMBINASES_3"/>
    <property type="match status" value="1"/>
</dbReference>
<dbReference type="Proteomes" id="UP000324853">
    <property type="component" value="Unassembled WGS sequence"/>
</dbReference>
<evidence type="ECO:0000313" key="3">
    <source>
        <dbReference type="EMBL" id="TYL70487.1"/>
    </source>
</evidence>
<evidence type="ECO:0000259" key="1">
    <source>
        <dbReference type="PROSITE" id="PS51736"/>
    </source>
</evidence>
<dbReference type="Pfam" id="PF07508">
    <property type="entry name" value="Recombinase"/>
    <property type="match status" value="1"/>
</dbReference>
<reference evidence="3 4" key="1">
    <citation type="submission" date="2019-08" db="EMBL/GenBank/DDBJ databases">
        <title>Bradyrhizobium hipponensis sp. nov., a rhizobium isolated from a Lupinus angustifolius root nodule in Tunisia.</title>
        <authorList>
            <person name="Off K."/>
            <person name="Rejili M."/>
            <person name="Mars M."/>
            <person name="Brachmann A."/>
            <person name="Marin M."/>
        </authorList>
    </citation>
    <scope>NUCLEOTIDE SEQUENCE [LARGE SCALE GENOMIC DNA]</scope>
    <source>
        <strain evidence="3 4">CTAW11</strain>
    </source>
</reference>
<feature type="domain" description="Recombinase" evidence="2">
    <location>
        <begin position="173"/>
        <end position="312"/>
    </location>
</feature>
<keyword evidence="4" id="KW-1185">Reference proteome</keyword>
<dbReference type="PROSITE" id="PS51737">
    <property type="entry name" value="RECOMBINASE_DNA_BIND"/>
    <property type="match status" value="1"/>
</dbReference>
<evidence type="ECO:0000259" key="2">
    <source>
        <dbReference type="PROSITE" id="PS51737"/>
    </source>
</evidence>
<evidence type="ECO:0000313" key="4">
    <source>
        <dbReference type="Proteomes" id="UP000324853"/>
    </source>
</evidence>
<dbReference type="PANTHER" id="PTHR30461:SF23">
    <property type="entry name" value="DNA RECOMBINASE-RELATED"/>
    <property type="match status" value="1"/>
</dbReference>
<dbReference type="SMART" id="SM00857">
    <property type="entry name" value="Resolvase"/>
    <property type="match status" value="1"/>
</dbReference>
<organism evidence="3 4">
    <name type="scientific">Bradyrhizobium cytisi</name>
    <dbReference type="NCBI Taxonomy" id="515489"/>
    <lineage>
        <taxon>Bacteria</taxon>
        <taxon>Pseudomonadati</taxon>
        <taxon>Pseudomonadota</taxon>
        <taxon>Alphaproteobacteria</taxon>
        <taxon>Hyphomicrobiales</taxon>
        <taxon>Nitrobacteraceae</taxon>
        <taxon>Bradyrhizobium</taxon>
    </lineage>
</organism>
<dbReference type="InterPro" id="IPR025827">
    <property type="entry name" value="Zn_ribbon_recom_dom"/>
</dbReference>
<dbReference type="InterPro" id="IPR038109">
    <property type="entry name" value="DNA_bind_recomb_sf"/>
</dbReference>